<comment type="caution">
    <text evidence="1">The sequence shown here is derived from an EMBL/GenBank/DDBJ whole genome shotgun (WGS) entry which is preliminary data.</text>
</comment>
<accession>A0ACA9PDX1</accession>
<name>A0ACA9PDX1_9GLOM</name>
<proteinExistence type="predicted"/>
<sequence length="472" mass="51988">RNLPPKDVTPENIGNRYLEFILYCNPSAPSDLDVSSLIRSFNAVPKSDGKTFETWVLFQLVAKHHSGEIKTWTKLAQQLGVERTNESSPQKIQQYAVRLKPNEYYDEPNKNPTGAEPPSSSGADDLDESDLVLKLIRRASNKRQKRKYTRRNNSGSTDSGNNGGNVNDGDEDDEEDDDLDLDDGDAKSEKHRGKRIKSEVAYSDRSDEEPDEDEDRDAWEDVEDVMHIDNPTASSSKNVDGKKAGSLRKKNVTHVQFASTRENIPKLGKPKHIITHNIPTPNPSPTTMPDIKLNYNPSGGAGETGNLRMVPSPSAAGSPGTPQLRWRSIAVGGGPTSAQAGDVPNSQSRKQSGDTLASGHFDSFRIQSKRQQKQQSPQQDRQSVDSNWAWNTNSASNSSSGTLGGLAPEASKDNNDSGSYAEMLIPPTNVSNDPNVMINLLQEKLVKAVGMLEENQREISMLKNVVRQREEE</sequence>
<evidence type="ECO:0000313" key="1">
    <source>
        <dbReference type="EMBL" id="CAG8705901.1"/>
    </source>
</evidence>
<feature type="non-terminal residue" evidence="1">
    <location>
        <position position="472"/>
    </location>
</feature>
<dbReference type="EMBL" id="CAJVPT010033768">
    <property type="protein sequence ID" value="CAG8705901.1"/>
    <property type="molecule type" value="Genomic_DNA"/>
</dbReference>
<dbReference type="Proteomes" id="UP000789525">
    <property type="component" value="Unassembled WGS sequence"/>
</dbReference>
<reference evidence="1" key="1">
    <citation type="submission" date="2021-06" db="EMBL/GenBank/DDBJ databases">
        <authorList>
            <person name="Kallberg Y."/>
            <person name="Tangrot J."/>
            <person name="Rosling A."/>
        </authorList>
    </citation>
    <scope>NUCLEOTIDE SEQUENCE</scope>
    <source>
        <strain evidence="1">CL356</strain>
    </source>
</reference>
<protein>
    <submittedName>
        <fullName evidence="1">10855_t:CDS:1</fullName>
    </submittedName>
</protein>
<organism evidence="1 2">
    <name type="scientific">Acaulospora colombiana</name>
    <dbReference type="NCBI Taxonomy" id="27376"/>
    <lineage>
        <taxon>Eukaryota</taxon>
        <taxon>Fungi</taxon>
        <taxon>Fungi incertae sedis</taxon>
        <taxon>Mucoromycota</taxon>
        <taxon>Glomeromycotina</taxon>
        <taxon>Glomeromycetes</taxon>
        <taxon>Diversisporales</taxon>
        <taxon>Acaulosporaceae</taxon>
        <taxon>Acaulospora</taxon>
    </lineage>
</organism>
<keyword evidence="2" id="KW-1185">Reference proteome</keyword>
<evidence type="ECO:0000313" key="2">
    <source>
        <dbReference type="Proteomes" id="UP000789525"/>
    </source>
</evidence>
<gene>
    <name evidence="1" type="ORF">ACOLOM_LOCUS10453</name>
</gene>
<feature type="non-terminal residue" evidence="1">
    <location>
        <position position="1"/>
    </location>
</feature>